<name>A0A4Y7SVS4_COPMI</name>
<reference evidence="1 2" key="1">
    <citation type="journal article" date="2019" name="Nat. Ecol. Evol.">
        <title>Megaphylogeny resolves global patterns of mushroom evolution.</title>
        <authorList>
            <person name="Varga T."/>
            <person name="Krizsan K."/>
            <person name="Foldi C."/>
            <person name="Dima B."/>
            <person name="Sanchez-Garcia M."/>
            <person name="Sanchez-Ramirez S."/>
            <person name="Szollosi G.J."/>
            <person name="Szarkandi J.G."/>
            <person name="Papp V."/>
            <person name="Albert L."/>
            <person name="Andreopoulos W."/>
            <person name="Angelini C."/>
            <person name="Antonin V."/>
            <person name="Barry K.W."/>
            <person name="Bougher N.L."/>
            <person name="Buchanan P."/>
            <person name="Buyck B."/>
            <person name="Bense V."/>
            <person name="Catcheside P."/>
            <person name="Chovatia M."/>
            <person name="Cooper J."/>
            <person name="Damon W."/>
            <person name="Desjardin D."/>
            <person name="Finy P."/>
            <person name="Geml J."/>
            <person name="Haridas S."/>
            <person name="Hughes K."/>
            <person name="Justo A."/>
            <person name="Karasinski D."/>
            <person name="Kautmanova I."/>
            <person name="Kiss B."/>
            <person name="Kocsube S."/>
            <person name="Kotiranta H."/>
            <person name="LaButti K.M."/>
            <person name="Lechner B.E."/>
            <person name="Liimatainen K."/>
            <person name="Lipzen A."/>
            <person name="Lukacs Z."/>
            <person name="Mihaltcheva S."/>
            <person name="Morgado L.N."/>
            <person name="Niskanen T."/>
            <person name="Noordeloos M.E."/>
            <person name="Ohm R.A."/>
            <person name="Ortiz-Santana B."/>
            <person name="Ovrebo C."/>
            <person name="Racz N."/>
            <person name="Riley R."/>
            <person name="Savchenko A."/>
            <person name="Shiryaev A."/>
            <person name="Soop K."/>
            <person name="Spirin V."/>
            <person name="Szebenyi C."/>
            <person name="Tomsovsky M."/>
            <person name="Tulloss R.E."/>
            <person name="Uehling J."/>
            <person name="Grigoriev I.V."/>
            <person name="Vagvolgyi C."/>
            <person name="Papp T."/>
            <person name="Martin F.M."/>
            <person name="Miettinen O."/>
            <person name="Hibbett D.S."/>
            <person name="Nagy L.G."/>
        </authorList>
    </citation>
    <scope>NUCLEOTIDE SEQUENCE [LARGE SCALE GENOMIC DNA]</scope>
    <source>
        <strain evidence="1 2">FP101781</strain>
    </source>
</reference>
<dbReference type="EMBL" id="QPFP01000052">
    <property type="protein sequence ID" value="TEB25976.1"/>
    <property type="molecule type" value="Genomic_DNA"/>
</dbReference>
<evidence type="ECO:0000313" key="2">
    <source>
        <dbReference type="Proteomes" id="UP000298030"/>
    </source>
</evidence>
<gene>
    <name evidence="1" type="ORF">FA13DRAFT_1124509</name>
</gene>
<protein>
    <submittedName>
        <fullName evidence="1">Uncharacterized protein</fullName>
    </submittedName>
</protein>
<organism evidence="1 2">
    <name type="scientific">Coprinellus micaceus</name>
    <name type="common">Glistening ink-cap mushroom</name>
    <name type="synonym">Coprinus micaceus</name>
    <dbReference type="NCBI Taxonomy" id="71717"/>
    <lineage>
        <taxon>Eukaryota</taxon>
        <taxon>Fungi</taxon>
        <taxon>Dikarya</taxon>
        <taxon>Basidiomycota</taxon>
        <taxon>Agaricomycotina</taxon>
        <taxon>Agaricomycetes</taxon>
        <taxon>Agaricomycetidae</taxon>
        <taxon>Agaricales</taxon>
        <taxon>Agaricineae</taxon>
        <taxon>Psathyrellaceae</taxon>
        <taxon>Coprinellus</taxon>
    </lineage>
</organism>
<accession>A0A4Y7SVS4</accession>
<dbReference type="Proteomes" id="UP000298030">
    <property type="component" value="Unassembled WGS sequence"/>
</dbReference>
<proteinExistence type="predicted"/>
<evidence type="ECO:0000313" key="1">
    <source>
        <dbReference type="EMBL" id="TEB25976.1"/>
    </source>
</evidence>
<keyword evidence="2" id="KW-1185">Reference proteome</keyword>
<dbReference type="AlphaFoldDB" id="A0A4Y7SVS4"/>
<comment type="caution">
    <text evidence="1">The sequence shown here is derived from an EMBL/GenBank/DDBJ whole genome shotgun (WGS) entry which is preliminary data.</text>
</comment>
<sequence>MGNVPFVAKRCVNHIASRLDRLAANGVPWSLTIAEQPNHNPIPLEETPPSIYGLPITMFLPARDALRCLGRLKIKVKAFCSTRFGDMTLPAVRSVVLASQESPSTTAEGPFYYPAQLPNCTQIALIRFLPPHP</sequence>